<dbReference type="InterPro" id="IPR036249">
    <property type="entry name" value="Thioredoxin-like_sf"/>
</dbReference>
<feature type="transmembrane region" description="Helical" evidence="7">
    <location>
        <begin position="282"/>
        <end position="308"/>
    </location>
</feature>
<dbReference type="InterPro" id="IPR035671">
    <property type="entry name" value="DsbD_gamma"/>
</dbReference>
<accession>A0A919AVC4</accession>
<protein>
    <submittedName>
        <fullName evidence="9">Thiol:disulfide interchange protein</fullName>
    </submittedName>
</protein>
<comment type="subcellular location">
    <subcellularLocation>
        <location evidence="1">Cell membrane</location>
        <topology evidence="1">Multi-pass membrane protein</topology>
    </subcellularLocation>
</comment>
<keyword evidence="4" id="KW-0201">Cytochrome c-type biogenesis</keyword>
<dbReference type="GO" id="GO:0017004">
    <property type="term" value="P:cytochrome complex assembly"/>
    <property type="evidence" value="ECO:0007669"/>
    <property type="project" value="UniProtKB-KW"/>
</dbReference>
<organism evidence="9 10">
    <name type="scientific">Kordiimonas sediminis</name>
    <dbReference type="NCBI Taxonomy" id="1735581"/>
    <lineage>
        <taxon>Bacteria</taxon>
        <taxon>Pseudomonadati</taxon>
        <taxon>Pseudomonadota</taxon>
        <taxon>Alphaproteobacteria</taxon>
        <taxon>Kordiimonadales</taxon>
        <taxon>Kordiimonadaceae</taxon>
        <taxon>Kordiimonas</taxon>
    </lineage>
</organism>
<evidence type="ECO:0000256" key="3">
    <source>
        <dbReference type="ARBA" id="ARBA00022692"/>
    </source>
</evidence>
<keyword evidence="2" id="KW-1003">Cell membrane</keyword>
<dbReference type="Pfam" id="PF11412">
    <property type="entry name" value="DsbD_N"/>
    <property type="match status" value="1"/>
</dbReference>
<evidence type="ECO:0000256" key="4">
    <source>
        <dbReference type="ARBA" id="ARBA00022748"/>
    </source>
</evidence>
<dbReference type="Pfam" id="PF13899">
    <property type="entry name" value="Thioredoxin_7"/>
    <property type="match status" value="1"/>
</dbReference>
<evidence type="ECO:0000256" key="7">
    <source>
        <dbReference type="SAM" id="Phobius"/>
    </source>
</evidence>
<sequence>MQASTVEYADTHSDIELIAEVSSAQPGQTFTLAVTFTPKEHWHTYWKNPGDSGAHPIYEWQPQDGITIGSPDFPAPERLPVGPLMNYGYSGSATHLLPITISPDFSGGSIVLSGGIEWLVCEIECVPQYKDVSLEIPVGDGAVDVSVTETFTQARAAMPDPSYYDTELSLDDSGVTLKVMMAPSETATLVDAYYFPAQEGVLSYAAPQTLTIQEDGTVTLQSSRSNGSPLPDSGAGVLKLFYSDDTQQSFTIEPKFTAPTLNTDNSPVTSSTPALNVPELPLWQALMFALVGGLILNLMPCVFPILSLKAFAFIKTGDHSIAERRAEGWSYTAGIMISFLLIVGLLFVLRAAGASIGWGFQLQEPGFVALMTLIMVLISASLLGLFNIQTGLEGAGQGLTSQSGNKGAFFTGVLATLVATPCTAPLMAPAIGYALTQPFFVVILVFMAMAFGLALPFLLLSHSNTIAQKLPRPGPWMETVKQGMAFPMLLTAAWLIFIFTQQSDSAALFILLAAIVGVIFAVWLWQQGRSKALKVIALTIGIFCTAAIIWQPRSTETETESTDTLSYSVNNLQDVLQSGDAVFVYFTADWCITCKVNEQVALFRDQTIDLFRENNIQLMKGDWTNRNKEIADLLASYGRAGVPLYLYYPAGSKEPVILPEVLTTGIIRDTIEGAGQ</sequence>
<evidence type="ECO:0000256" key="1">
    <source>
        <dbReference type="ARBA" id="ARBA00004651"/>
    </source>
</evidence>
<dbReference type="CDD" id="cd02953">
    <property type="entry name" value="DsbDgamma"/>
    <property type="match status" value="1"/>
</dbReference>
<dbReference type="InterPro" id="IPR028250">
    <property type="entry name" value="DsbDN"/>
</dbReference>
<evidence type="ECO:0000256" key="6">
    <source>
        <dbReference type="ARBA" id="ARBA00023136"/>
    </source>
</evidence>
<feature type="domain" description="Thioredoxin" evidence="8">
    <location>
        <begin position="550"/>
        <end position="676"/>
    </location>
</feature>
<feature type="transmembrane region" description="Helical" evidence="7">
    <location>
        <begin position="365"/>
        <end position="386"/>
    </location>
</feature>
<dbReference type="GO" id="GO:0045454">
    <property type="term" value="P:cell redox homeostasis"/>
    <property type="evidence" value="ECO:0007669"/>
    <property type="project" value="TreeGrafter"/>
</dbReference>
<dbReference type="PANTHER" id="PTHR32234">
    <property type="entry name" value="THIOL:DISULFIDE INTERCHANGE PROTEIN DSBD"/>
    <property type="match status" value="1"/>
</dbReference>
<evidence type="ECO:0000259" key="8">
    <source>
        <dbReference type="PROSITE" id="PS51352"/>
    </source>
</evidence>
<dbReference type="GO" id="GO:0015035">
    <property type="term" value="F:protein-disulfide reductase activity"/>
    <property type="evidence" value="ECO:0007669"/>
    <property type="project" value="TreeGrafter"/>
</dbReference>
<dbReference type="Gene3D" id="3.40.30.10">
    <property type="entry name" value="Glutaredoxin"/>
    <property type="match status" value="1"/>
</dbReference>
<proteinExistence type="predicted"/>
<feature type="transmembrane region" description="Helical" evidence="7">
    <location>
        <begin position="407"/>
        <end position="427"/>
    </location>
</feature>
<evidence type="ECO:0000256" key="5">
    <source>
        <dbReference type="ARBA" id="ARBA00022989"/>
    </source>
</evidence>
<dbReference type="PROSITE" id="PS51352">
    <property type="entry name" value="THIOREDOXIN_2"/>
    <property type="match status" value="1"/>
</dbReference>
<dbReference type="PANTHER" id="PTHR32234:SF3">
    <property type="entry name" value="SUPPRESSION OF COPPER SENSITIVITY PROTEIN"/>
    <property type="match status" value="1"/>
</dbReference>
<dbReference type="AlphaFoldDB" id="A0A919AVC4"/>
<keyword evidence="3 7" id="KW-0812">Transmembrane</keyword>
<reference evidence="9" key="2">
    <citation type="submission" date="2020-09" db="EMBL/GenBank/DDBJ databases">
        <authorList>
            <person name="Sun Q."/>
            <person name="Kim S."/>
        </authorList>
    </citation>
    <scope>NUCLEOTIDE SEQUENCE</scope>
    <source>
        <strain evidence="9">KCTC 42590</strain>
    </source>
</reference>
<evidence type="ECO:0000313" key="9">
    <source>
        <dbReference type="EMBL" id="GHF27854.1"/>
    </source>
</evidence>
<dbReference type="SUPFAM" id="SSF52833">
    <property type="entry name" value="Thioredoxin-like"/>
    <property type="match status" value="1"/>
</dbReference>
<feature type="transmembrane region" description="Helical" evidence="7">
    <location>
        <begin position="439"/>
        <end position="461"/>
    </location>
</feature>
<gene>
    <name evidence="9" type="ORF">GCM10017044_23760</name>
</gene>
<keyword evidence="5 7" id="KW-1133">Transmembrane helix</keyword>
<evidence type="ECO:0000256" key="2">
    <source>
        <dbReference type="ARBA" id="ARBA00022475"/>
    </source>
</evidence>
<dbReference type="EMBL" id="BNCI01000002">
    <property type="protein sequence ID" value="GHF27854.1"/>
    <property type="molecule type" value="Genomic_DNA"/>
</dbReference>
<dbReference type="Proteomes" id="UP000630923">
    <property type="component" value="Unassembled WGS sequence"/>
</dbReference>
<dbReference type="InterPro" id="IPR003834">
    <property type="entry name" value="Cyt_c_assmbl_TM_dom"/>
</dbReference>
<feature type="transmembrane region" description="Helical" evidence="7">
    <location>
        <begin position="482"/>
        <end position="500"/>
    </location>
</feature>
<dbReference type="RefSeq" id="WP_191253229.1">
    <property type="nucleotide sequence ID" value="NZ_BNCI01000002.1"/>
</dbReference>
<feature type="transmembrane region" description="Helical" evidence="7">
    <location>
        <begin position="532"/>
        <end position="550"/>
    </location>
</feature>
<name>A0A919AVC4_9PROT</name>
<dbReference type="InterPro" id="IPR013766">
    <property type="entry name" value="Thioredoxin_domain"/>
</dbReference>
<comment type="caution">
    <text evidence="9">The sequence shown here is derived from an EMBL/GenBank/DDBJ whole genome shotgun (WGS) entry which is preliminary data.</text>
</comment>
<reference evidence="9" key="1">
    <citation type="journal article" date="2014" name="Int. J. Syst. Evol. Microbiol.">
        <title>Complete genome sequence of Corynebacterium casei LMG S-19264T (=DSM 44701T), isolated from a smear-ripened cheese.</title>
        <authorList>
            <consortium name="US DOE Joint Genome Institute (JGI-PGF)"/>
            <person name="Walter F."/>
            <person name="Albersmeier A."/>
            <person name="Kalinowski J."/>
            <person name="Ruckert C."/>
        </authorList>
    </citation>
    <scope>NUCLEOTIDE SEQUENCE</scope>
    <source>
        <strain evidence="9">KCTC 42590</strain>
    </source>
</reference>
<feature type="transmembrane region" description="Helical" evidence="7">
    <location>
        <begin position="506"/>
        <end position="525"/>
    </location>
</feature>
<dbReference type="Pfam" id="PF02683">
    <property type="entry name" value="DsbD_TM"/>
    <property type="match status" value="1"/>
</dbReference>
<dbReference type="GO" id="GO:0005886">
    <property type="term" value="C:plasma membrane"/>
    <property type="evidence" value="ECO:0007669"/>
    <property type="project" value="UniProtKB-SubCell"/>
</dbReference>
<keyword evidence="6 7" id="KW-0472">Membrane</keyword>
<keyword evidence="10" id="KW-1185">Reference proteome</keyword>
<feature type="transmembrane region" description="Helical" evidence="7">
    <location>
        <begin position="329"/>
        <end position="353"/>
    </location>
</feature>
<evidence type="ECO:0000313" key="10">
    <source>
        <dbReference type="Proteomes" id="UP000630923"/>
    </source>
</evidence>